<reference evidence="2" key="2">
    <citation type="submission" date="2025-08" db="UniProtKB">
        <authorList>
            <consortium name="RefSeq"/>
        </authorList>
    </citation>
    <scope>IDENTIFICATION</scope>
    <source>
        <tissue evidence="2">Leaf</tissue>
    </source>
</reference>
<evidence type="ECO:0000313" key="1">
    <source>
        <dbReference type="Proteomes" id="UP000790787"/>
    </source>
</evidence>
<reference evidence="1" key="1">
    <citation type="journal article" date="2014" name="Nat. Commun.">
        <title>The tobacco genome sequence and its comparison with those of tomato and potato.</title>
        <authorList>
            <person name="Sierro N."/>
            <person name="Battey J.N."/>
            <person name="Ouadi S."/>
            <person name="Bakaher N."/>
            <person name="Bovet L."/>
            <person name="Willig A."/>
            <person name="Goepfert S."/>
            <person name="Peitsch M.C."/>
            <person name="Ivanov N.V."/>
        </authorList>
    </citation>
    <scope>NUCLEOTIDE SEQUENCE [LARGE SCALE GENOMIC DNA]</scope>
</reference>
<keyword evidence="1" id="KW-1185">Reference proteome</keyword>
<accession>A0AC58TE29</accession>
<name>A0AC58TE29_TOBAC</name>
<dbReference type="Proteomes" id="UP000790787">
    <property type="component" value="Chromosome 19"/>
</dbReference>
<evidence type="ECO:0000313" key="2">
    <source>
        <dbReference type="RefSeq" id="XP_075095483.1"/>
    </source>
</evidence>
<sequence>MNDKRARGLCFFYDEKFELGHVCKDRKHLFLLELEKVVHDTNEERNSAEEAIANCEISLQDLNRTRGYTTIRVIVYNQKRAINILIDGGSTHNFVDSNFAIKMGWHIETYRPQNVSVADGSIVQVSQICRRIEWLMQRAVYTSDFLLFPIGSSDMVLGVQWLFELGDIKFNYRKLSLEFEYQGKMLKVQGINPTLKEVDSNSFHNMECTSAHLFMIRVTPTVTGVLVKDKEEKIN</sequence>
<protein>
    <submittedName>
        <fullName evidence="2">Uncharacterized protein LOC142173741</fullName>
    </submittedName>
</protein>
<proteinExistence type="predicted"/>
<organism evidence="1 2">
    <name type="scientific">Nicotiana tabacum</name>
    <name type="common">Common tobacco</name>
    <dbReference type="NCBI Taxonomy" id="4097"/>
    <lineage>
        <taxon>Eukaryota</taxon>
        <taxon>Viridiplantae</taxon>
        <taxon>Streptophyta</taxon>
        <taxon>Embryophyta</taxon>
        <taxon>Tracheophyta</taxon>
        <taxon>Spermatophyta</taxon>
        <taxon>Magnoliopsida</taxon>
        <taxon>eudicotyledons</taxon>
        <taxon>Gunneridae</taxon>
        <taxon>Pentapetalae</taxon>
        <taxon>asterids</taxon>
        <taxon>lamiids</taxon>
        <taxon>Solanales</taxon>
        <taxon>Solanaceae</taxon>
        <taxon>Nicotianoideae</taxon>
        <taxon>Nicotianeae</taxon>
        <taxon>Nicotiana</taxon>
    </lineage>
</organism>
<dbReference type="RefSeq" id="XP_075095483.1">
    <property type="nucleotide sequence ID" value="XM_075239382.1"/>
</dbReference>
<gene>
    <name evidence="2" type="primary">LOC142173741</name>
</gene>